<feature type="compositionally biased region" description="Basic and acidic residues" evidence="1">
    <location>
        <begin position="159"/>
        <end position="220"/>
    </location>
</feature>
<feature type="compositionally biased region" description="Basic residues" evidence="1">
    <location>
        <begin position="1"/>
        <end position="14"/>
    </location>
</feature>
<organism evidence="3 4">
    <name type="scientific">Neogemmobacter tilapiae</name>
    <dbReference type="NCBI Taxonomy" id="875041"/>
    <lineage>
        <taxon>Bacteria</taxon>
        <taxon>Pseudomonadati</taxon>
        <taxon>Pseudomonadota</taxon>
        <taxon>Alphaproteobacteria</taxon>
        <taxon>Rhodobacterales</taxon>
        <taxon>Paracoccaceae</taxon>
        <taxon>Neogemmobacter</taxon>
    </lineage>
</organism>
<evidence type="ECO:0000259" key="2">
    <source>
        <dbReference type="Pfam" id="PF13763"/>
    </source>
</evidence>
<reference evidence="3" key="1">
    <citation type="journal article" date="2014" name="Int. J. Syst. Evol. Microbiol.">
        <title>Complete genome sequence of Corynebacterium casei LMG S-19264T (=DSM 44701T), isolated from a smear-ripened cheese.</title>
        <authorList>
            <consortium name="US DOE Joint Genome Institute (JGI-PGF)"/>
            <person name="Walter F."/>
            <person name="Albersmeier A."/>
            <person name="Kalinowski J."/>
            <person name="Ruckert C."/>
        </authorList>
    </citation>
    <scope>NUCLEOTIDE SEQUENCE</scope>
    <source>
        <strain evidence="3">KCTC 23310</strain>
    </source>
</reference>
<accession>A0A918WH28</accession>
<evidence type="ECO:0000256" key="1">
    <source>
        <dbReference type="SAM" id="MobiDB-lite"/>
    </source>
</evidence>
<feature type="compositionally biased region" description="Basic and acidic residues" evidence="1">
    <location>
        <begin position="79"/>
        <end position="89"/>
    </location>
</feature>
<feature type="compositionally biased region" description="Low complexity" evidence="1">
    <location>
        <begin position="90"/>
        <end position="101"/>
    </location>
</feature>
<dbReference type="RefSeq" id="WP_189409894.1">
    <property type="nucleotide sequence ID" value="NZ_BMYJ01000001.1"/>
</dbReference>
<feature type="compositionally biased region" description="Low complexity" evidence="1">
    <location>
        <begin position="127"/>
        <end position="141"/>
    </location>
</feature>
<dbReference type="EMBL" id="BMYJ01000001">
    <property type="protein sequence ID" value="GHC45839.1"/>
    <property type="molecule type" value="Genomic_DNA"/>
</dbReference>
<feature type="compositionally biased region" description="Basic and acidic residues" evidence="1">
    <location>
        <begin position="102"/>
        <end position="122"/>
    </location>
</feature>
<dbReference type="AlphaFoldDB" id="A0A918WH28"/>
<dbReference type="Proteomes" id="UP000638981">
    <property type="component" value="Unassembled WGS sequence"/>
</dbReference>
<dbReference type="InterPro" id="IPR025430">
    <property type="entry name" value="DUF4167"/>
</dbReference>
<evidence type="ECO:0000313" key="4">
    <source>
        <dbReference type="Proteomes" id="UP000638981"/>
    </source>
</evidence>
<feature type="region of interest" description="Disordered" evidence="1">
    <location>
        <begin position="1"/>
        <end position="37"/>
    </location>
</feature>
<comment type="caution">
    <text evidence="3">The sequence shown here is derived from an EMBL/GenBank/DDBJ whole genome shotgun (WGS) entry which is preliminary data.</text>
</comment>
<proteinExistence type="predicted"/>
<feature type="compositionally biased region" description="Low complexity" evidence="1">
    <location>
        <begin position="15"/>
        <end position="24"/>
    </location>
</feature>
<gene>
    <name evidence="3" type="ORF">GCM10007315_04250</name>
</gene>
<evidence type="ECO:0000313" key="3">
    <source>
        <dbReference type="EMBL" id="GHC45839.1"/>
    </source>
</evidence>
<protein>
    <recommendedName>
        <fullName evidence="2">DUF4167 domain-containing protein</fullName>
    </recommendedName>
</protein>
<reference evidence="3" key="2">
    <citation type="submission" date="2020-09" db="EMBL/GenBank/DDBJ databases">
        <authorList>
            <person name="Sun Q."/>
            <person name="Kim S."/>
        </authorList>
    </citation>
    <scope>NUCLEOTIDE SEQUENCE</scope>
    <source>
        <strain evidence="3">KCTC 23310</strain>
    </source>
</reference>
<name>A0A918WH28_9RHOB</name>
<keyword evidence="4" id="KW-1185">Reference proteome</keyword>
<sequence>MRSSKSRSRSKPNRPRNIGNIINRVFDSSGPEGKVRGTPQQIIEKYQLLARDAQLSNDRVAAENFQQHAEHYTRMLSEAQRELAAEQEARAAQQGQQQQRQNGDRFERREDRGDYRPYNRDNDSEEQPPMAAFEAEPAAFRMAEDEAGLVETPEARPVQAERQDRGDRNDRSQDRGNRNERNRNDGHRNEGQRNDNNRGEGGDRRPPREPRPPRPERVEEAPTLPLEGGETAAPVVADAPKADRPRRAPKPRKPAEPKADGGDGPLEAAE</sequence>
<feature type="domain" description="DUF4167" evidence="2">
    <location>
        <begin position="7"/>
        <end position="81"/>
    </location>
</feature>
<dbReference type="Pfam" id="PF13763">
    <property type="entry name" value="DUF4167"/>
    <property type="match status" value="1"/>
</dbReference>
<feature type="region of interest" description="Disordered" evidence="1">
    <location>
        <begin position="79"/>
        <end position="270"/>
    </location>
</feature>